<proteinExistence type="predicted"/>
<dbReference type="AlphaFoldDB" id="A0A0A9FY80"/>
<sequence>MAAASCCTGVVGRSTRGAGTPWQVHGGGPRPAALQEQGRQWQLAQPRSGAR</sequence>
<protein>
    <submittedName>
        <fullName evidence="2">Uncharacterized protein</fullName>
    </submittedName>
</protein>
<dbReference type="EMBL" id="GBRH01182630">
    <property type="protein sequence ID" value="JAE15266.1"/>
    <property type="molecule type" value="Transcribed_RNA"/>
</dbReference>
<organism evidence="2">
    <name type="scientific">Arundo donax</name>
    <name type="common">Giant reed</name>
    <name type="synonym">Donax arundinaceus</name>
    <dbReference type="NCBI Taxonomy" id="35708"/>
    <lineage>
        <taxon>Eukaryota</taxon>
        <taxon>Viridiplantae</taxon>
        <taxon>Streptophyta</taxon>
        <taxon>Embryophyta</taxon>
        <taxon>Tracheophyta</taxon>
        <taxon>Spermatophyta</taxon>
        <taxon>Magnoliopsida</taxon>
        <taxon>Liliopsida</taxon>
        <taxon>Poales</taxon>
        <taxon>Poaceae</taxon>
        <taxon>PACMAD clade</taxon>
        <taxon>Arundinoideae</taxon>
        <taxon>Arundineae</taxon>
        <taxon>Arundo</taxon>
    </lineage>
</organism>
<evidence type="ECO:0000256" key="1">
    <source>
        <dbReference type="SAM" id="MobiDB-lite"/>
    </source>
</evidence>
<accession>A0A0A9FY80</accession>
<name>A0A0A9FY80_ARUDO</name>
<evidence type="ECO:0000313" key="2">
    <source>
        <dbReference type="EMBL" id="JAE15266.1"/>
    </source>
</evidence>
<reference evidence="2" key="1">
    <citation type="submission" date="2014-09" db="EMBL/GenBank/DDBJ databases">
        <authorList>
            <person name="Magalhaes I.L.F."/>
            <person name="Oliveira U."/>
            <person name="Santos F.R."/>
            <person name="Vidigal T.H.D.A."/>
            <person name="Brescovit A.D."/>
            <person name="Santos A.J."/>
        </authorList>
    </citation>
    <scope>NUCLEOTIDE SEQUENCE</scope>
    <source>
        <tissue evidence="2">Shoot tissue taken approximately 20 cm above the soil surface</tissue>
    </source>
</reference>
<reference evidence="2" key="2">
    <citation type="journal article" date="2015" name="Data Brief">
        <title>Shoot transcriptome of the giant reed, Arundo donax.</title>
        <authorList>
            <person name="Barrero R.A."/>
            <person name="Guerrero F.D."/>
            <person name="Moolhuijzen P."/>
            <person name="Goolsby J.A."/>
            <person name="Tidwell J."/>
            <person name="Bellgard S.E."/>
            <person name="Bellgard M.I."/>
        </authorList>
    </citation>
    <scope>NUCLEOTIDE SEQUENCE</scope>
    <source>
        <tissue evidence="2">Shoot tissue taken approximately 20 cm above the soil surface</tissue>
    </source>
</reference>
<feature type="region of interest" description="Disordered" evidence="1">
    <location>
        <begin position="1"/>
        <end position="51"/>
    </location>
</feature>